<feature type="domain" description="GOLD" evidence="1">
    <location>
        <begin position="352"/>
        <end position="494"/>
    </location>
</feature>
<accession>A0A8S1WI86</accession>
<evidence type="ECO:0000313" key="2">
    <source>
        <dbReference type="EMBL" id="CAD8188310.1"/>
    </source>
</evidence>
<evidence type="ECO:0000259" key="1">
    <source>
        <dbReference type="PROSITE" id="PS50866"/>
    </source>
</evidence>
<dbReference type="PANTHER" id="PTHR23324">
    <property type="entry name" value="SEC14 RELATED PROTEIN"/>
    <property type="match status" value="1"/>
</dbReference>
<proteinExistence type="predicted"/>
<gene>
    <name evidence="2" type="ORF">POCTA_138.1.T0920142</name>
</gene>
<dbReference type="OrthoDB" id="294804at2759"/>
<dbReference type="InterPro" id="IPR009038">
    <property type="entry name" value="GOLD_dom"/>
</dbReference>
<evidence type="ECO:0000313" key="3">
    <source>
        <dbReference type="Proteomes" id="UP000683925"/>
    </source>
</evidence>
<sequence>MSESPLITPLLQQYQVELQAKLNECFENNEVKGMLHLIDQLGQDIRDEPQLQDLLNLPLLRKLMKHLSSTNPQQVKNSIVILDAIMQRKIIANRLLHQRGAERTMVDLANSLLNLQQQLRHTSLEMHINELLVGLQVKYVDKKQTDLSKLKSALKQFQDNKDLFITQLEMLFSDCDSIIDQYILFGSPLQELIYEYLLMIRQMEEKQQVNYLTQLLGIYERYILDVQFTIHEMQQRTYYIKIVKQMILHEISNIYKSLAQLLNMILVLPEEIGLQKRTYMMIKVLYKYVPDLRIALKGPIQVVMRNLSLFLSKDAQENKEITVFLYQLIHSSDYDEKFKQSLLDDEDLAYLRENKYFSVKALSYVDESQSISSIKQLNIQVAYLCYTVIQAASIYCYSFIVDKPNSLIFWSFRTLNYDVSFGLFQLQTIEDLGIIDYVNERNGVKSLIKLQRIESHKQPLTGVTVISNPGLYRIVFDNSYSYLRSKQLFYGIHLLETK</sequence>
<dbReference type="PANTHER" id="PTHR23324:SF83">
    <property type="entry name" value="SEC14-LIKE PROTEIN 2"/>
    <property type="match status" value="1"/>
</dbReference>
<organism evidence="2 3">
    <name type="scientific">Paramecium octaurelia</name>
    <dbReference type="NCBI Taxonomy" id="43137"/>
    <lineage>
        <taxon>Eukaryota</taxon>
        <taxon>Sar</taxon>
        <taxon>Alveolata</taxon>
        <taxon>Ciliophora</taxon>
        <taxon>Intramacronucleata</taxon>
        <taxon>Oligohymenophorea</taxon>
        <taxon>Peniculida</taxon>
        <taxon>Parameciidae</taxon>
        <taxon>Paramecium</taxon>
    </lineage>
</organism>
<reference evidence="2" key="1">
    <citation type="submission" date="2021-01" db="EMBL/GenBank/DDBJ databases">
        <authorList>
            <consortium name="Genoscope - CEA"/>
            <person name="William W."/>
        </authorList>
    </citation>
    <scope>NUCLEOTIDE SEQUENCE</scope>
</reference>
<dbReference type="OMA" id="YMMIKVL"/>
<protein>
    <recommendedName>
        <fullName evidence="1">GOLD domain-containing protein</fullName>
    </recommendedName>
</protein>
<keyword evidence="3" id="KW-1185">Reference proteome</keyword>
<dbReference type="AlphaFoldDB" id="A0A8S1WI86"/>
<name>A0A8S1WI86_PAROT</name>
<dbReference type="EMBL" id="CAJJDP010000091">
    <property type="protein sequence ID" value="CAD8188310.1"/>
    <property type="molecule type" value="Genomic_DNA"/>
</dbReference>
<dbReference type="PROSITE" id="PS50866">
    <property type="entry name" value="GOLD"/>
    <property type="match status" value="1"/>
</dbReference>
<dbReference type="GO" id="GO:0005737">
    <property type="term" value="C:cytoplasm"/>
    <property type="evidence" value="ECO:0007669"/>
    <property type="project" value="TreeGrafter"/>
</dbReference>
<dbReference type="InterPro" id="IPR051064">
    <property type="entry name" value="SEC14/CRAL-TRIO_domain"/>
</dbReference>
<dbReference type="Proteomes" id="UP000683925">
    <property type="component" value="Unassembled WGS sequence"/>
</dbReference>
<comment type="caution">
    <text evidence="2">The sequence shown here is derived from an EMBL/GenBank/DDBJ whole genome shotgun (WGS) entry which is preliminary data.</text>
</comment>